<dbReference type="GO" id="GO:0016491">
    <property type="term" value="F:oxidoreductase activity"/>
    <property type="evidence" value="ECO:0007669"/>
    <property type="project" value="InterPro"/>
</dbReference>
<evidence type="ECO:0000313" key="9">
    <source>
        <dbReference type="Proteomes" id="UP000317039"/>
    </source>
</evidence>
<dbReference type="Pfam" id="PF00498">
    <property type="entry name" value="FHA"/>
    <property type="match status" value="1"/>
</dbReference>
<dbReference type="PANTHER" id="PTHR43429:SF3">
    <property type="entry name" value="NITRITE REDUCTASE [NAD(P)H]"/>
    <property type="match status" value="1"/>
</dbReference>
<dbReference type="EMBL" id="CP041695">
    <property type="protein sequence ID" value="QDP81145.1"/>
    <property type="molecule type" value="Genomic_DNA"/>
</dbReference>
<feature type="transmembrane region" description="Helical" evidence="5">
    <location>
        <begin position="407"/>
        <end position="427"/>
    </location>
</feature>
<dbReference type="InterPro" id="IPR016156">
    <property type="entry name" value="FAD/NAD-linked_Rdtase_dimer_sf"/>
</dbReference>
<evidence type="ECO:0000256" key="1">
    <source>
        <dbReference type="ARBA" id="ARBA00001974"/>
    </source>
</evidence>
<dbReference type="InterPro" id="IPR008984">
    <property type="entry name" value="SMAD_FHA_dom_sf"/>
</dbReference>
<dbReference type="InterPro" id="IPR041575">
    <property type="entry name" value="Rubredoxin_C"/>
</dbReference>
<keyword evidence="5" id="KW-0812">Transmembrane</keyword>
<keyword evidence="2" id="KW-0597">Phosphoprotein</keyword>
<dbReference type="InterPro" id="IPR050260">
    <property type="entry name" value="FAD-bd_OxRdtase"/>
</dbReference>
<dbReference type="Gene3D" id="2.60.200.20">
    <property type="match status" value="1"/>
</dbReference>
<dbReference type="InterPro" id="IPR036010">
    <property type="entry name" value="2Fe-2S_ferredoxin-like_sf"/>
</dbReference>
<dbReference type="PANTHER" id="PTHR43429">
    <property type="entry name" value="PYRIDINE NUCLEOTIDE-DISULFIDE OXIDOREDUCTASE DOMAIN-CONTAINING"/>
    <property type="match status" value="1"/>
</dbReference>
<reference evidence="8 9" key="1">
    <citation type="submission" date="2019-07" db="EMBL/GenBank/DDBJ databases">
        <title>Complete Genome Sequence and Methylome Analysis of Nocardia otitidis-caviarum NEB252.</title>
        <authorList>
            <person name="Fomenkov A."/>
            <person name="Anton B.P."/>
            <person name="Vincze T."/>
            <person name="Roberts R.J."/>
        </authorList>
    </citation>
    <scope>NUCLEOTIDE SEQUENCE [LARGE SCALE GENOMIC DNA]</scope>
    <source>
        <strain evidence="8 9">NEB252</strain>
    </source>
</reference>
<dbReference type="PRINTS" id="PR00411">
    <property type="entry name" value="PNDRDTASEI"/>
</dbReference>
<dbReference type="Pfam" id="PF18267">
    <property type="entry name" value="Rubredoxin_C"/>
    <property type="match status" value="1"/>
</dbReference>
<dbReference type="Proteomes" id="UP000317039">
    <property type="component" value="Chromosome"/>
</dbReference>
<dbReference type="CDD" id="cd00207">
    <property type="entry name" value="fer2"/>
    <property type="match status" value="1"/>
</dbReference>
<dbReference type="Gene3D" id="3.10.20.30">
    <property type="match status" value="1"/>
</dbReference>
<feature type="transmembrane region" description="Helical" evidence="5">
    <location>
        <begin position="267"/>
        <end position="287"/>
    </location>
</feature>
<dbReference type="PROSITE" id="PS51085">
    <property type="entry name" value="2FE2S_FER_2"/>
    <property type="match status" value="1"/>
</dbReference>
<dbReference type="InterPro" id="IPR023753">
    <property type="entry name" value="FAD/NAD-binding_dom"/>
</dbReference>
<dbReference type="InterPro" id="IPR000253">
    <property type="entry name" value="FHA_dom"/>
</dbReference>
<dbReference type="Pfam" id="PF00111">
    <property type="entry name" value="Fer2"/>
    <property type="match status" value="1"/>
</dbReference>
<name>A0A516NQG2_9NOCA</name>
<dbReference type="Gene3D" id="3.30.390.30">
    <property type="match status" value="1"/>
</dbReference>
<feature type="transmembrane region" description="Helical" evidence="5">
    <location>
        <begin position="380"/>
        <end position="400"/>
    </location>
</feature>
<feature type="transmembrane region" description="Helical" evidence="5">
    <location>
        <begin position="189"/>
        <end position="211"/>
    </location>
</feature>
<dbReference type="CDD" id="cd00060">
    <property type="entry name" value="FHA"/>
    <property type="match status" value="1"/>
</dbReference>
<evidence type="ECO:0000256" key="4">
    <source>
        <dbReference type="ARBA" id="ARBA00022827"/>
    </source>
</evidence>
<feature type="transmembrane region" description="Helical" evidence="5">
    <location>
        <begin position="442"/>
        <end position="460"/>
    </location>
</feature>
<dbReference type="KEGG" id="nod:FOH10_22945"/>
<dbReference type="PROSITE" id="PS50006">
    <property type="entry name" value="FHA_DOMAIN"/>
    <property type="match status" value="1"/>
</dbReference>
<evidence type="ECO:0000259" key="6">
    <source>
        <dbReference type="PROSITE" id="PS50006"/>
    </source>
</evidence>
<dbReference type="SUPFAM" id="SSF54292">
    <property type="entry name" value="2Fe-2S ferredoxin-like"/>
    <property type="match status" value="1"/>
</dbReference>
<organism evidence="8 9">
    <name type="scientific">Nocardia otitidiscaviarum</name>
    <dbReference type="NCBI Taxonomy" id="1823"/>
    <lineage>
        <taxon>Bacteria</taxon>
        <taxon>Bacillati</taxon>
        <taxon>Actinomycetota</taxon>
        <taxon>Actinomycetes</taxon>
        <taxon>Mycobacteriales</taxon>
        <taxon>Nocardiaceae</taxon>
        <taxon>Nocardia</taxon>
    </lineage>
</organism>
<proteinExistence type="predicted"/>
<evidence type="ECO:0000259" key="7">
    <source>
        <dbReference type="PROSITE" id="PS51085"/>
    </source>
</evidence>
<keyword evidence="4" id="KW-0274">FAD</keyword>
<feature type="transmembrane region" description="Helical" evidence="5">
    <location>
        <begin position="243"/>
        <end position="261"/>
    </location>
</feature>
<dbReference type="InterPro" id="IPR001041">
    <property type="entry name" value="2Fe-2S_ferredoxin-type"/>
</dbReference>
<dbReference type="SUPFAM" id="SSF51905">
    <property type="entry name" value="FAD/NAD(P)-binding domain"/>
    <property type="match status" value="2"/>
</dbReference>
<dbReference type="RefSeq" id="WP_143982270.1">
    <property type="nucleotide sequence ID" value="NZ_CP041695.1"/>
</dbReference>
<accession>A0A516NQG2</accession>
<feature type="transmembrane region" description="Helical" evidence="5">
    <location>
        <begin position="165"/>
        <end position="183"/>
    </location>
</feature>
<evidence type="ECO:0000256" key="3">
    <source>
        <dbReference type="ARBA" id="ARBA00022630"/>
    </source>
</evidence>
<feature type="transmembrane region" description="Helical" evidence="5">
    <location>
        <begin position="356"/>
        <end position="374"/>
    </location>
</feature>
<dbReference type="InterPro" id="IPR036188">
    <property type="entry name" value="FAD/NAD-bd_sf"/>
</dbReference>
<dbReference type="PRINTS" id="PR00368">
    <property type="entry name" value="FADPNR"/>
</dbReference>
<comment type="cofactor">
    <cofactor evidence="1">
        <name>FAD</name>
        <dbReference type="ChEBI" id="CHEBI:57692"/>
    </cofactor>
</comment>
<evidence type="ECO:0000313" key="8">
    <source>
        <dbReference type="EMBL" id="QDP81145.1"/>
    </source>
</evidence>
<evidence type="ECO:0000256" key="5">
    <source>
        <dbReference type="SAM" id="Phobius"/>
    </source>
</evidence>
<dbReference type="SUPFAM" id="SSF49879">
    <property type="entry name" value="SMAD/FHA domain"/>
    <property type="match status" value="1"/>
</dbReference>
<dbReference type="GeneID" id="80335221"/>
<keyword evidence="5" id="KW-0472">Membrane</keyword>
<dbReference type="Gene3D" id="3.50.50.60">
    <property type="entry name" value="FAD/NAD(P)-binding domain"/>
    <property type="match status" value="2"/>
</dbReference>
<sequence>MAGQPLIEIREWGRAARRRVLDGPLLIGRDGAAEALADNQVSRHHLRLVPTPTALSAVDLGSRNGTTVNGVTLTGRRVLATGDVVRLGRTEIVVLHTPTAEPDGQPALTTAMFARDRVAPPPPAEPTGAVRLANRVLGIDPTDTRDPFPSFAELPARIPLPVWQGVRFVSIGLYVGLIILLFVRPAAGLVVLFQVIVPLLPALFLIAPGLWRDICPLAATNQLPRLLRLDRAATPPKWLRERGYLVAAVLFFGIAGARLAGLDRSGIATGTVLSAVAVAALVGGVALAGKSGWCSSICPLFPLQRAYGRTPFVTVANNHCRPCVGCAKNCYDFRPRSAYDADLADPERGWSAPRKLFVAALPGFVFGFFTLAGADAVPILRQYAVLALFMLVAVGLYFALEALTPVSAALLTATYAAVAINVFYWFAGPVLVGALTGGSAPGARWAISAVVLGATVLWLARTRVVELQYAVHTGARPGPVLLSFPRANGTSSPAVASVVFEPGGTRIAADPGMSLLETAEREDLPLEAGCRMGVCGADPVAVLEGAERLSTPGPDERKTLRRLGCADNTRLACCARLDAGTVRVSLTPEIGHGNGFAPANFDRALVSVVIIGNGVAGVTAADFLRRGHPDCEIHLIGREAHGFYNRMGISRLVYGRSAMQGLTLLPDQWYDEHDVTVWLNTLATRIDLRQRRVHLGTGDALPYDRLVLAMGAAGALPDIEGLRRPGSFVLREAWDALRLRAYAQERGCATAVVAGGGLLGLEAAVALRQLGLRVTVLERGDRLLRRQLDPRCSELVCAHIGQAGIEVRYRAETAWLTGDPAVREVTLKSGERLPCELFLAATGIRPNIELARRAGLPVARGVLVDDRMCTAAPGVYAAGDVAEHRGRVHGLWPIAAEQAEVAAVNALGGHRTLHAETPATILKGVGLELFTAGRVRPEPGDEVIVSDDPRRRSYRRLVVAHGRVVGATVLGHHPAEVAGVQRALRATEPLSSGALAAARVGDWAALAPG</sequence>
<dbReference type="SMART" id="SM00240">
    <property type="entry name" value="FHA"/>
    <property type="match status" value="1"/>
</dbReference>
<keyword evidence="3" id="KW-0285">Flavoprotein</keyword>
<feature type="domain" description="2Fe-2S ferredoxin-type" evidence="7">
    <location>
        <begin position="496"/>
        <end position="590"/>
    </location>
</feature>
<gene>
    <name evidence="8" type="ORF">FOH10_22945</name>
</gene>
<dbReference type="InterPro" id="IPR012675">
    <property type="entry name" value="Beta-grasp_dom_sf"/>
</dbReference>
<protein>
    <submittedName>
        <fullName evidence="8">FHA domain-containing protein</fullName>
    </submittedName>
</protein>
<dbReference type="Pfam" id="PF07992">
    <property type="entry name" value="Pyr_redox_2"/>
    <property type="match status" value="1"/>
</dbReference>
<evidence type="ECO:0000256" key="2">
    <source>
        <dbReference type="ARBA" id="ARBA00022553"/>
    </source>
</evidence>
<keyword evidence="5" id="KW-1133">Transmembrane helix</keyword>
<feature type="domain" description="FHA" evidence="6">
    <location>
        <begin position="10"/>
        <end position="73"/>
    </location>
</feature>
<dbReference type="GO" id="GO:0051536">
    <property type="term" value="F:iron-sulfur cluster binding"/>
    <property type="evidence" value="ECO:0007669"/>
    <property type="project" value="InterPro"/>
</dbReference>
<dbReference type="AlphaFoldDB" id="A0A516NQG2"/>